<organism evidence="3 4">
    <name type="scientific">Flavobacterium saliperosum</name>
    <dbReference type="NCBI Taxonomy" id="329186"/>
    <lineage>
        <taxon>Bacteria</taxon>
        <taxon>Pseudomonadati</taxon>
        <taxon>Bacteroidota</taxon>
        <taxon>Flavobacteriia</taxon>
        <taxon>Flavobacteriales</taxon>
        <taxon>Flavobacteriaceae</taxon>
        <taxon>Flavobacterium</taxon>
    </lineage>
</organism>
<protein>
    <submittedName>
        <fullName evidence="3">Uncharacterized conserved protein YndB, AHSA1/START domain</fullName>
    </submittedName>
</protein>
<dbReference type="Gene3D" id="3.30.530.20">
    <property type="match status" value="1"/>
</dbReference>
<dbReference type="STRING" id="329186.SAMN02927925_00876"/>
<dbReference type="EMBL" id="FMTY01000002">
    <property type="protein sequence ID" value="SCX05741.1"/>
    <property type="molecule type" value="Genomic_DNA"/>
</dbReference>
<proteinExistence type="inferred from homology"/>
<accession>A0A1G4VF15</accession>
<gene>
    <name evidence="3" type="ORF">SAMN02927925_00876</name>
</gene>
<evidence type="ECO:0000256" key="1">
    <source>
        <dbReference type="ARBA" id="ARBA00006817"/>
    </source>
</evidence>
<dbReference type="CDD" id="cd07814">
    <property type="entry name" value="SRPBCC_CalC_Aha1-like"/>
    <property type="match status" value="1"/>
</dbReference>
<dbReference type="AlphaFoldDB" id="A0A1G4VF15"/>
<dbReference type="InterPro" id="IPR023393">
    <property type="entry name" value="START-like_dom_sf"/>
</dbReference>
<dbReference type="Pfam" id="PF08327">
    <property type="entry name" value="AHSA1"/>
    <property type="match status" value="1"/>
</dbReference>
<comment type="similarity">
    <text evidence="1">Belongs to the AHA1 family.</text>
</comment>
<dbReference type="InterPro" id="IPR013538">
    <property type="entry name" value="ASHA1/2-like_C"/>
</dbReference>
<evidence type="ECO:0000313" key="3">
    <source>
        <dbReference type="EMBL" id="SCX05741.1"/>
    </source>
</evidence>
<dbReference type="eggNOG" id="COG3832">
    <property type="taxonomic scope" value="Bacteria"/>
</dbReference>
<feature type="domain" description="Activator of Hsp90 ATPase homologue 1/2-like C-terminal" evidence="2">
    <location>
        <begin position="12"/>
        <end position="131"/>
    </location>
</feature>
<dbReference type="Proteomes" id="UP000182124">
    <property type="component" value="Unassembled WGS sequence"/>
</dbReference>
<reference evidence="3 4" key="1">
    <citation type="submission" date="2016-10" db="EMBL/GenBank/DDBJ databases">
        <authorList>
            <person name="de Groot N.N."/>
        </authorList>
    </citation>
    <scope>NUCLEOTIDE SEQUENCE [LARGE SCALE GENOMIC DNA]</scope>
    <source>
        <strain evidence="3 4">CGMCC 1.3801</strain>
    </source>
</reference>
<dbReference type="SUPFAM" id="SSF55961">
    <property type="entry name" value="Bet v1-like"/>
    <property type="match status" value="1"/>
</dbReference>
<name>A0A1G4VF15_9FLAO</name>
<dbReference type="RefSeq" id="WP_023576466.1">
    <property type="nucleotide sequence ID" value="NZ_CBCSBQ010000016.1"/>
</dbReference>
<evidence type="ECO:0000313" key="4">
    <source>
        <dbReference type="Proteomes" id="UP000182124"/>
    </source>
</evidence>
<evidence type="ECO:0000259" key="2">
    <source>
        <dbReference type="Pfam" id="PF08327"/>
    </source>
</evidence>
<sequence>MNTIYHDFWINIPKQKVFETVATPNGLNNWWTLRCSGKPGLNEKYNLNFTDEYDWYAVISKFKENEEIEFTMTEGMEEWLPTRFGFILSEEEPNVTTVQFYHTNWKEISKEFRVASFCWADLLRQLKQYLEKGIITPFEKRN</sequence>